<dbReference type="EMBL" id="CP008706">
    <property type="protein sequence ID" value="AKA31014.1"/>
    <property type="molecule type" value="Genomic_DNA"/>
</dbReference>
<gene>
    <name evidence="1" type="ORF">ABUW_1266</name>
    <name evidence="3" type="ORF">EA686_08400</name>
    <name evidence="2" type="ORF">JHZ39_001026</name>
</gene>
<dbReference type="SUPFAM" id="SSF47413">
    <property type="entry name" value="lambda repressor-like DNA-binding domains"/>
    <property type="match status" value="1"/>
</dbReference>
<evidence type="ECO:0000313" key="3">
    <source>
        <dbReference type="EMBL" id="RSR59265.1"/>
    </source>
</evidence>
<sequence length="76" mass="8207">MNPIQQAIDAVGGRTNAASLLGISYVAVRKMAEKGVLPRTDYTGETNYAQILAEHSNGKVTQEWLLDKANPKHLAA</sequence>
<dbReference type="AlphaFoldDB" id="A0A0D5YGE4"/>
<name>A0A0D5YGE4_ACIBA</name>
<reference evidence="2" key="4">
    <citation type="submission" date="2020-12" db="EMBL/GenBank/DDBJ databases">
        <authorList>
            <consortium name="Clinical and Environmental Microbiology Branch: Whole genome sequencing antimicrobial resistance pathogens in the healthcare setting"/>
        </authorList>
    </citation>
    <scope>NUCLEOTIDE SEQUENCE</scope>
    <source>
        <strain evidence="2">2018HL-00813</strain>
    </source>
</reference>
<reference evidence="3 5" key="3">
    <citation type="submission" date="2018-10" db="EMBL/GenBank/DDBJ databases">
        <title>GWAS and RNA-Seq identify cryptic mechanisms of antimicrobial resistance in Acinetobacter baumannii.</title>
        <authorList>
            <person name="Sahl J.W."/>
        </authorList>
    </citation>
    <scope>NUCLEOTIDE SEQUENCE [LARGE SCALE GENOMIC DNA]</scope>
    <source>
        <strain evidence="3 5">TG28175</strain>
    </source>
</reference>
<dbReference type="Proteomes" id="UP000032746">
    <property type="component" value="Chromosome"/>
</dbReference>
<evidence type="ECO:0000313" key="5">
    <source>
        <dbReference type="Proteomes" id="UP000280073"/>
    </source>
</evidence>
<protein>
    <submittedName>
        <fullName evidence="2">Helix-turn-helix domain-containing protein</fullName>
    </submittedName>
    <submittedName>
        <fullName evidence="1">Regulator protein, putative</fullName>
    </submittedName>
</protein>
<organism evidence="1 4">
    <name type="scientific">Acinetobacter baumannii</name>
    <dbReference type="NCBI Taxonomy" id="470"/>
    <lineage>
        <taxon>Bacteria</taxon>
        <taxon>Pseudomonadati</taxon>
        <taxon>Pseudomonadota</taxon>
        <taxon>Gammaproteobacteria</taxon>
        <taxon>Moraxellales</taxon>
        <taxon>Moraxellaceae</taxon>
        <taxon>Acinetobacter</taxon>
        <taxon>Acinetobacter calcoaceticus/baumannii complex</taxon>
    </lineage>
</organism>
<dbReference type="OrthoDB" id="5917957at2"/>
<evidence type="ECO:0000313" key="4">
    <source>
        <dbReference type="Proteomes" id="UP000032746"/>
    </source>
</evidence>
<dbReference type="Gene3D" id="1.10.260.40">
    <property type="entry name" value="lambda repressor-like DNA-binding domains"/>
    <property type="match status" value="1"/>
</dbReference>
<dbReference type="EMBL" id="AAYLMQ010000008">
    <property type="protein sequence ID" value="EGY2376692.1"/>
    <property type="molecule type" value="Genomic_DNA"/>
</dbReference>
<reference evidence="4" key="2">
    <citation type="submission" date="2015-03" db="EMBL/GenBank/DDBJ databases">
        <authorList>
            <person name="Gallagher L.A."/>
            <person name="Hayden H.S."/>
            <person name="Weiss E.J."/>
            <person name="Hager K.R."/>
            <person name="Ramage E."/>
            <person name="Radey M.R."/>
            <person name="Bydalek R."/>
            <person name="Manoil C."/>
            <person name="Miller S.I."/>
            <person name="Brittnacher M.J."/>
        </authorList>
    </citation>
    <scope>NUCLEOTIDE SEQUENCE [LARGE SCALE GENOMIC DNA]</scope>
    <source>
        <strain evidence="4">AB5075-UW</strain>
    </source>
</reference>
<evidence type="ECO:0000313" key="1">
    <source>
        <dbReference type="EMBL" id="AKA31014.1"/>
    </source>
</evidence>
<dbReference type="InterPro" id="IPR010982">
    <property type="entry name" value="Lambda_DNA-bd_dom_sf"/>
</dbReference>
<accession>A0A0D5YGE4</accession>
<dbReference type="PATRIC" id="fig|470.1345.peg.1227"/>
<dbReference type="RefSeq" id="WP_001068245.1">
    <property type="nucleotide sequence ID" value="NZ_CAJHEX010000052.1"/>
</dbReference>
<dbReference type="Proteomes" id="UP000280073">
    <property type="component" value="Unassembled WGS sequence"/>
</dbReference>
<reference evidence="1 4" key="1">
    <citation type="journal article" date="2015" name="J. Bacteriol.">
        <title>Resources for Genetic and Genomic Analysis of Emerging Pathogen Acinetobacter baumannii.</title>
        <authorList>
            <person name="Gallagher L.A."/>
            <person name="Ramage E."/>
            <person name="Weiss E.J."/>
            <person name="Radey M."/>
            <person name="Hayden H.S."/>
            <person name="Held K.G."/>
            <person name="Huse H.K."/>
            <person name="Zurawski D.V."/>
            <person name="Brittnacher M.J."/>
            <person name="Manoil C."/>
        </authorList>
    </citation>
    <scope>NUCLEOTIDE SEQUENCE [LARGE SCALE GENOMIC DNA]</scope>
    <source>
        <strain evidence="1 4">AB5075-UW</strain>
    </source>
</reference>
<proteinExistence type="predicted"/>
<dbReference type="EMBL" id="RFDI01000359">
    <property type="protein sequence ID" value="RSR59265.1"/>
    <property type="molecule type" value="Genomic_DNA"/>
</dbReference>
<evidence type="ECO:0000313" key="2">
    <source>
        <dbReference type="EMBL" id="EGY2376692.1"/>
    </source>
</evidence>
<dbReference type="GO" id="GO:0003677">
    <property type="term" value="F:DNA binding"/>
    <property type="evidence" value="ECO:0007669"/>
    <property type="project" value="InterPro"/>
</dbReference>